<dbReference type="PANTHER" id="PTHR30629">
    <property type="entry name" value="PROPHAGE INTEGRASE"/>
    <property type="match status" value="1"/>
</dbReference>
<dbReference type="HOGENOM" id="CLU_027562_0_4_4"/>
<proteinExistence type="inferred from homology"/>
<dbReference type="SUPFAM" id="SSF56349">
    <property type="entry name" value="DNA breaking-rejoining enzymes"/>
    <property type="match status" value="1"/>
</dbReference>
<keyword evidence="3" id="KW-0238">DNA-binding</keyword>
<evidence type="ECO:0000256" key="2">
    <source>
        <dbReference type="ARBA" id="ARBA00022908"/>
    </source>
</evidence>
<keyword evidence="2" id="KW-0229">DNA integration</keyword>
<dbReference type="Gene3D" id="3.30.160.390">
    <property type="entry name" value="Integrase, DNA-binding domain"/>
    <property type="match status" value="1"/>
</dbReference>
<dbReference type="AlphaFoldDB" id="C1DBH2"/>
<dbReference type="InterPro" id="IPR002104">
    <property type="entry name" value="Integrase_catalytic"/>
</dbReference>
<dbReference type="Pfam" id="PF00589">
    <property type="entry name" value="Phage_integrase"/>
    <property type="match status" value="1"/>
</dbReference>
<dbReference type="Proteomes" id="UP000002010">
    <property type="component" value="Chromosome"/>
</dbReference>
<dbReference type="InterPro" id="IPR038488">
    <property type="entry name" value="Integrase_DNA-bd_sf"/>
</dbReference>
<dbReference type="eggNOG" id="COG0582">
    <property type="taxonomic scope" value="Bacteria"/>
</dbReference>
<dbReference type="GO" id="GO:0003677">
    <property type="term" value="F:DNA binding"/>
    <property type="evidence" value="ECO:0007669"/>
    <property type="project" value="UniProtKB-KW"/>
</dbReference>
<dbReference type="GO" id="GO:0015074">
    <property type="term" value="P:DNA integration"/>
    <property type="evidence" value="ECO:0007669"/>
    <property type="project" value="UniProtKB-KW"/>
</dbReference>
<name>C1DBH2_LARHH</name>
<reference evidence="6 7" key="1">
    <citation type="journal article" date="2009" name="PLoS Genet.">
        <title>The complete genome and proteome of Laribacter hongkongensis reveal potential mechanisms for adaptations to different temperatures and habitats.</title>
        <authorList>
            <person name="Woo P.C."/>
            <person name="Lau S.K."/>
            <person name="Tse H."/>
            <person name="Teng J.L."/>
            <person name="Curreem S.O."/>
            <person name="Tsang A.K."/>
            <person name="Fan R.Y."/>
            <person name="Wong G.K."/>
            <person name="Huang Y."/>
            <person name="Loman N.J."/>
            <person name="Snyder L.A."/>
            <person name="Cai J.J."/>
            <person name="Huang J.D."/>
            <person name="Mak W."/>
            <person name="Pallen M.J."/>
            <person name="Lok S."/>
            <person name="Yuen K.Y."/>
        </authorList>
    </citation>
    <scope>NUCLEOTIDE SEQUENCE [LARGE SCALE GENOMIC DNA]</scope>
    <source>
        <strain evidence="6 7">HLHK9</strain>
    </source>
</reference>
<evidence type="ECO:0000313" key="6">
    <source>
        <dbReference type="EMBL" id="ACO73369.1"/>
    </source>
</evidence>
<dbReference type="Gene3D" id="1.10.443.10">
    <property type="entry name" value="Intergrase catalytic core"/>
    <property type="match status" value="1"/>
</dbReference>
<dbReference type="Gene3D" id="1.10.150.130">
    <property type="match status" value="1"/>
</dbReference>
<dbReference type="Pfam" id="PF13356">
    <property type="entry name" value="Arm-DNA-bind_3"/>
    <property type="match status" value="1"/>
</dbReference>
<dbReference type="KEGG" id="lhk:LHK_00374"/>
<accession>C1DBH2</accession>
<evidence type="ECO:0000256" key="3">
    <source>
        <dbReference type="ARBA" id="ARBA00023125"/>
    </source>
</evidence>
<evidence type="ECO:0000259" key="5">
    <source>
        <dbReference type="PROSITE" id="PS51898"/>
    </source>
</evidence>
<feature type="domain" description="Tyr recombinase" evidence="5">
    <location>
        <begin position="233"/>
        <end position="435"/>
    </location>
</feature>
<sequence length="443" mass="50311">MVFLTNKKLYGVVMFDARAAKSLEPGQHLTSPAHPGLRLEASTRYRSWIYRYRNSSGELKQIKIGTWPAMSVHAAIVEWERLRVLRDSGIDPAAERKAARVAKAVETARKKLAAQNPYRVIDLCQDYWNGHVRVNRVAKGATETWRIFDTMLGDFADVEASSVTRSQAFDLIKSYAESAPVQAIRLRAELGAAWDYAIDSGRLPESTPNWWRHILRGKIKSKGKAISGQRVGVVKRALSPDEASILLKWLPNFSKTIHDVLIIYMWTCTRGAEIVAMRGSEIHVADDGQWWWTIPKEKTKNARLDRATDLRVPLFGRALAVIQRRCELHGSGYLFPVARPSRISEHVLQKTIQAGVFYHQPYCKTTPQRDRPRLPVTHWAPHDLRRSSRTFLARLGCPSEVAESITGHILPGVAGVYNQYSYDAERIEWLRKLSDYLEQLASC</sequence>
<keyword evidence="4" id="KW-0233">DNA recombination</keyword>
<dbReference type="STRING" id="557598.LHK_00374"/>
<keyword evidence="7" id="KW-1185">Reference proteome</keyword>
<dbReference type="PANTHER" id="PTHR30629:SF2">
    <property type="entry name" value="PROPHAGE INTEGRASE INTS-RELATED"/>
    <property type="match status" value="1"/>
</dbReference>
<dbReference type="InterPro" id="IPR011010">
    <property type="entry name" value="DNA_brk_join_enz"/>
</dbReference>
<dbReference type="EMBL" id="CP001154">
    <property type="protein sequence ID" value="ACO73369.1"/>
    <property type="molecule type" value="Genomic_DNA"/>
</dbReference>
<protein>
    <submittedName>
        <fullName evidence="6">Integrase</fullName>
    </submittedName>
</protein>
<organism evidence="6 7">
    <name type="scientific">Laribacter hongkongensis (strain HLHK9)</name>
    <dbReference type="NCBI Taxonomy" id="557598"/>
    <lineage>
        <taxon>Bacteria</taxon>
        <taxon>Pseudomonadati</taxon>
        <taxon>Pseudomonadota</taxon>
        <taxon>Betaproteobacteria</taxon>
        <taxon>Neisseriales</taxon>
        <taxon>Aquaspirillaceae</taxon>
        <taxon>Laribacter</taxon>
    </lineage>
</organism>
<dbReference type="InterPro" id="IPR013762">
    <property type="entry name" value="Integrase-like_cat_sf"/>
</dbReference>
<dbReference type="InterPro" id="IPR010998">
    <property type="entry name" value="Integrase_recombinase_N"/>
</dbReference>
<gene>
    <name evidence="6" type="ordered locus">LHK_00374</name>
</gene>
<comment type="similarity">
    <text evidence="1">Belongs to the 'phage' integrase family.</text>
</comment>
<evidence type="ECO:0000256" key="4">
    <source>
        <dbReference type="ARBA" id="ARBA00023172"/>
    </source>
</evidence>
<evidence type="ECO:0000256" key="1">
    <source>
        <dbReference type="ARBA" id="ARBA00008857"/>
    </source>
</evidence>
<dbReference type="InterPro" id="IPR050808">
    <property type="entry name" value="Phage_Integrase"/>
</dbReference>
<dbReference type="PROSITE" id="PS51898">
    <property type="entry name" value="TYR_RECOMBINASE"/>
    <property type="match status" value="1"/>
</dbReference>
<evidence type="ECO:0000313" key="7">
    <source>
        <dbReference type="Proteomes" id="UP000002010"/>
    </source>
</evidence>
<dbReference type="GO" id="GO:0006310">
    <property type="term" value="P:DNA recombination"/>
    <property type="evidence" value="ECO:0007669"/>
    <property type="project" value="UniProtKB-KW"/>
</dbReference>
<dbReference type="InterPro" id="IPR025166">
    <property type="entry name" value="Integrase_DNA_bind_dom"/>
</dbReference>